<keyword evidence="1" id="KW-1133">Transmembrane helix</keyword>
<feature type="transmembrane region" description="Helical" evidence="1">
    <location>
        <begin position="67"/>
        <end position="88"/>
    </location>
</feature>
<evidence type="ECO:0000313" key="3">
    <source>
        <dbReference type="Proteomes" id="UP000317332"/>
    </source>
</evidence>
<dbReference type="EMBL" id="VHIQ01000001">
    <property type="protein sequence ID" value="TPV35710.1"/>
    <property type="molecule type" value="Genomic_DNA"/>
</dbReference>
<name>A0A506PU07_9FLAO</name>
<dbReference type="Proteomes" id="UP000317332">
    <property type="component" value="Unassembled WGS sequence"/>
</dbReference>
<keyword evidence="3" id="KW-1185">Reference proteome</keyword>
<keyword evidence="1" id="KW-0812">Transmembrane</keyword>
<gene>
    <name evidence="2" type="ORF">FJ651_02010</name>
</gene>
<reference evidence="2 3" key="1">
    <citation type="submission" date="2019-06" db="EMBL/GenBank/DDBJ databases">
        <title>Flavobacteriaceae Paucihalobacterium erythroidium CWB-1, complete genome.</title>
        <authorList>
            <person name="Wu S."/>
        </authorList>
    </citation>
    <scope>NUCLEOTIDE SEQUENCE [LARGE SCALE GENOMIC DNA]</scope>
    <source>
        <strain evidence="2 3">CWB-1</strain>
    </source>
</reference>
<dbReference type="AlphaFoldDB" id="A0A506PU07"/>
<organism evidence="2 3">
    <name type="scientific">Paucihalobacter ruber</name>
    <dbReference type="NCBI Taxonomy" id="2567861"/>
    <lineage>
        <taxon>Bacteria</taxon>
        <taxon>Pseudomonadati</taxon>
        <taxon>Bacteroidota</taxon>
        <taxon>Flavobacteriia</taxon>
        <taxon>Flavobacteriales</taxon>
        <taxon>Flavobacteriaceae</taxon>
        <taxon>Paucihalobacter</taxon>
    </lineage>
</organism>
<keyword evidence="1" id="KW-0472">Membrane</keyword>
<protein>
    <submittedName>
        <fullName evidence="2">Uncharacterized protein</fullName>
    </submittedName>
</protein>
<sequence>MSFAAVQHVATSVNNNSNLLNKRKRFSGAISSALNKTKNQTNFVSDTPNEIQNPLVQLQIEHKRKQLQTNVATVLYSVVLVMFFYLLLS</sequence>
<accession>A0A506PU07</accession>
<evidence type="ECO:0000313" key="2">
    <source>
        <dbReference type="EMBL" id="TPV35710.1"/>
    </source>
</evidence>
<evidence type="ECO:0000256" key="1">
    <source>
        <dbReference type="SAM" id="Phobius"/>
    </source>
</evidence>
<proteinExistence type="predicted"/>
<comment type="caution">
    <text evidence="2">The sequence shown here is derived from an EMBL/GenBank/DDBJ whole genome shotgun (WGS) entry which is preliminary data.</text>
</comment>
<dbReference type="RefSeq" id="WP_140988719.1">
    <property type="nucleotide sequence ID" value="NZ_VHIQ01000001.1"/>
</dbReference>